<sequence>MRTPVVTGNLDVWGGMYSTHDCAIKGIRQKADAWNAIGAGFITGGSQAIRGGSRAARTGAVRCAHLFAVIEGVGIGFRKLMADSTELDVGSVAMP</sequence>
<comment type="similarity">
    <text evidence="2">Belongs to the Tim17/Tim22/Tim23 family.</text>
</comment>
<dbReference type="GO" id="GO:0005744">
    <property type="term" value="C:TIM23 mitochondrial import inner membrane translocase complex"/>
    <property type="evidence" value="ECO:0007669"/>
    <property type="project" value="TreeGrafter"/>
</dbReference>
<evidence type="ECO:0000256" key="4">
    <source>
        <dbReference type="ARBA" id="ARBA00022692"/>
    </source>
</evidence>
<dbReference type="PANTHER" id="PTHR10485:SF0">
    <property type="entry name" value="AT05822P-RELATED"/>
    <property type="match status" value="1"/>
</dbReference>
<accession>A0A9P5EWM8</accession>
<dbReference type="Proteomes" id="UP000711996">
    <property type="component" value="Unassembled WGS sequence"/>
</dbReference>
<dbReference type="GO" id="GO:0030150">
    <property type="term" value="P:protein import into mitochondrial matrix"/>
    <property type="evidence" value="ECO:0007669"/>
    <property type="project" value="TreeGrafter"/>
</dbReference>
<keyword evidence="7" id="KW-1133">Transmembrane helix</keyword>
<evidence type="ECO:0000256" key="2">
    <source>
        <dbReference type="ARBA" id="ARBA00008444"/>
    </source>
</evidence>
<dbReference type="PANTHER" id="PTHR10485">
    <property type="entry name" value="MITOCHONDRIAL IMPORT INNER MEMBRANE TRANSLOCASE SUBUNIT TIM-17"/>
    <property type="match status" value="1"/>
</dbReference>
<keyword evidence="10" id="KW-0472">Membrane</keyword>
<reference evidence="11" key="1">
    <citation type="submission" date="2019-06" db="EMBL/GenBank/DDBJ databases">
        <authorList>
            <person name="Gan P."/>
            <person name="Shirasu K."/>
        </authorList>
    </citation>
    <scope>NUCLEOTIDE SEQUENCE [LARGE SCALE GENOMIC DNA]</scope>
    <source>
        <strain evidence="11">CAD2</strain>
    </source>
</reference>
<evidence type="ECO:0000256" key="10">
    <source>
        <dbReference type="ARBA" id="ARBA00023136"/>
    </source>
</evidence>
<keyword evidence="6" id="KW-0653">Protein transport</keyword>
<keyword evidence="3" id="KW-0813">Transport</keyword>
<evidence type="ECO:0000256" key="9">
    <source>
        <dbReference type="ARBA" id="ARBA00023128"/>
    </source>
</evidence>
<name>A0A9P5EWM8_COLSI</name>
<evidence type="ECO:0000256" key="7">
    <source>
        <dbReference type="ARBA" id="ARBA00022989"/>
    </source>
</evidence>
<dbReference type="Pfam" id="PF02466">
    <property type="entry name" value="Tim17"/>
    <property type="match status" value="1"/>
</dbReference>
<organism evidence="11 12">
    <name type="scientific">Colletotrichum siamense</name>
    <name type="common">Anthracnose fungus</name>
    <dbReference type="NCBI Taxonomy" id="690259"/>
    <lineage>
        <taxon>Eukaryota</taxon>
        <taxon>Fungi</taxon>
        <taxon>Dikarya</taxon>
        <taxon>Ascomycota</taxon>
        <taxon>Pezizomycotina</taxon>
        <taxon>Sordariomycetes</taxon>
        <taxon>Hypocreomycetidae</taxon>
        <taxon>Glomerellales</taxon>
        <taxon>Glomerellaceae</taxon>
        <taxon>Colletotrichum</taxon>
        <taxon>Colletotrichum gloeosporioides species complex</taxon>
    </lineage>
</organism>
<dbReference type="OrthoDB" id="2261329at2759"/>
<evidence type="ECO:0000256" key="1">
    <source>
        <dbReference type="ARBA" id="ARBA00004448"/>
    </source>
</evidence>
<evidence type="ECO:0000313" key="12">
    <source>
        <dbReference type="Proteomes" id="UP000711996"/>
    </source>
</evidence>
<gene>
    <name evidence="11" type="ORF">CGCSCA2_v005037</name>
</gene>
<dbReference type="AlphaFoldDB" id="A0A9P5EWM8"/>
<protein>
    <submittedName>
        <fullName evidence="11">Mitochondrial import inner membrane translocase subunit tim17</fullName>
    </submittedName>
</protein>
<dbReference type="GO" id="GO:0008320">
    <property type="term" value="F:protein transmembrane transporter activity"/>
    <property type="evidence" value="ECO:0007669"/>
    <property type="project" value="TreeGrafter"/>
</dbReference>
<keyword evidence="4" id="KW-0812">Transmembrane</keyword>
<evidence type="ECO:0000256" key="8">
    <source>
        <dbReference type="ARBA" id="ARBA00023010"/>
    </source>
</evidence>
<evidence type="ECO:0000256" key="6">
    <source>
        <dbReference type="ARBA" id="ARBA00022927"/>
    </source>
</evidence>
<dbReference type="EMBL" id="QPMT01000012">
    <property type="protein sequence ID" value="KAF4860697.1"/>
    <property type="molecule type" value="Genomic_DNA"/>
</dbReference>
<evidence type="ECO:0000313" key="11">
    <source>
        <dbReference type="EMBL" id="KAF4860697.1"/>
    </source>
</evidence>
<keyword evidence="12" id="KW-1185">Reference proteome</keyword>
<comment type="subcellular location">
    <subcellularLocation>
        <location evidence="1">Mitochondrion inner membrane</location>
        <topology evidence="1">Multi-pass membrane protein</topology>
    </subcellularLocation>
</comment>
<keyword evidence="8" id="KW-0811">Translocation</keyword>
<evidence type="ECO:0000256" key="3">
    <source>
        <dbReference type="ARBA" id="ARBA00022448"/>
    </source>
</evidence>
<keyword evidence="9" id="KW-0496">Mitochondrion</keyword>
<evidence type="ECO:0000256" key="5">
    <source>
        <dbReference type="ARBA" id="ARBA00022792"/>
    </source>
</evidence>
<comment type="caution">
    <text evidence="11">The sequence shown here is derived from an EMBL/GenBank/DDBJ whole genome shotgun (WGS) entry which is preliminary data.</text>
</comment>
<proteinExistence type="inferred from homology"/>
<keyword evidence="5" id="KW-0999">Mitochondrion inner membrane</keyword>